<dbReference type="Gene3D" id="1.10.443.10">
    <property type="entry name" value="Intergrase catalytic core"/>
    <property type="match status" value="1"/>
</dbReference>
<dbReference type="PANTHER" id="PTHR30349:SF41">
    <property type="entry name" value="INTEGRASE_RECOMBINASE PROTEIN MJ0367-RELATED"/>
    <property type="match status" value="1"/>
</dbReference>
<comment type="caution">
    <text evidence="8">The sequence shown here is derived from an EMBL/GenBank/DDBJ whole genome shotgun (WGS) entry which is preliminary data.</text>
</comment>
<evidence type="ECO:0000256" key="5">
    <source>
        <dbReference type="PROSITE-ProRule" id="PRU01248"/>
    </source>
</evidence>
<reference evidence="8 9" key="1">
    <citation type="submission" date="2022-06" db="EMBL/GenBank/DDBJ databases">
        <title>Genomic Encyclopedia of Archaeal and Bacterial Type Strains, Phase II (KMG-II): from individual species to whole genera.</title>
        <authorList>
            <person name="Goeker M."/>
        </authorList>
    </citation>
    <scope>NUCLEOTIDE SEQUENCE [LARGE SCALE GENOMIC DNA]</scope>
    <source>
        <strain evidence="8 9">DSM 44693</strain>
    </source>
</reference>
<dbReference type="SUPFAM" id="SSF56349">
    <property type="entry name" value="DNA breaking-rejoining enzymes"/>
    <property type="match status" value="1"/>
</dbReference>
<evidence type="ECO:0000256" key="2">
    <source>
        <dbReference type="ARBA" id="ARBA00022908"/>
    </source>
</evidence>
<evidence type="ECO:0000313" key="8">
    <source>
        <dbReference type="EMBL" id="MCP2178675.1"/>
    </source>
</evidence>
<keyword evidence="9" id="KW-1185">Reference proteome</keyword>
<feature type="domain" description="Tyr recombinase" evidence="6">
    <location>
        <begin position="200"/>
        <end position="402"/>
    </location>
</feature>
<evidence type="ECO:0000259" key="7">
    <source>
        <dbReference type="PROSITE" id="PS51900"/>
    </source>
</evidence>
<dbReference type="PROSITE" id="PS51900">
    <property type="entry name" value="CB"/>
    <property type="match status" value="1"/>
</dbReference>
<dbReference type="InterPro" id="IPR044068">
    <property type="entry name" value="CB"/>
</dbReference>
<evidence type="ECO:0000259" key="6">
    <source>
        <dbReference type="PROSITE" id="PS51898"/>
    </source>
</evidence>
<evidence type="ECO:0000256" key="4">
    <source>
        <dbReference type="ARBA" id="ARBA00023172"/>
    </source>
</evidence>
<dbReference type="PROSITE" id="PS51898">
    <property type="entry name" value="TYR_RECOMBINASE"/>
    <property type="match status" value="1"/>
</dbReference>
<dbReference type="Pfam" id="PF14659">
    <property type="entry name" value="Phage_int_SAM_3"/>
    <property type="match status" value="1"/>
</dbReference>
<proteinExistence type="inferred from homology"/>
<dbReference type="InterPro" id="IPR011010">
    <property type="entry name" value="DNA_brk_join_enz"/>
</dbReference>
<keyword evidence="3 5" id="KW-0238">DNA-binding</keyword>
<dbReference type="InterPro" id="IPR010998">
    <property type="entry name" value="Integrase_recombinase_N"/>
</dbReference>
<evidence type="ECO:0000256" key="3">
    <source>
        <dbReference type="ARBA" id="ARBA00023125"/>
    </source>
</evidence>
<dbReference type="Proteomes" id="UP001206895">
    <property type="component" value="Unassembled WGS sequence"/>
</dbReference>
<comment type="similarity">
    <text evidence="1">Belongs to the 'phage' integrase family.</text>
</comment>
<dbReference type="Gene3D" id="1.10.150.130">
    <property type="match status" value="1"/>
</dbReference>
<evidence type="ECO:0000256" key="1">
    <source>
        <dbReference type="ARBA" id="ARBA00008857"/>
    </source>
</evidence>
<dbReference type="InterPro" id="IPR050090">
    <property type="entry name" value="Tyrosine_recombinase_XerCD"/>
</dbReference>
<dbReference type="RefSeq" id="WP_253663541.1">
    <property type="nucleotide sequence ID" value="NZ_BAAAJQ010000002.1"/>
</dbReference>
<organism evidence="8 9">
    <name type="scientific">Williamsia maris</name>
    <dbReference type="NCBI Taxonomy" id="72806"/>
    <lineage>
        <taxon>Bacteria</taxon>
        <taxon>Bacillati</taxon>
        <taxon>Actinomycetota</taxon>
        <taxon>Actinomycetes</taxon>
        <taxon>Mycobacteriales</taxon>
        <taxon>Nocardiaceae</taxon>
        <taxon>Williamsia</taxon>
    </lineage>
</organism>
<keyword evidence="4" id="KW-0233">DNA recombination</keyword>
<sequence length="412" mass="45429">MTQRKSRAARVGTVVKYSIKAGTRWRYQLWVPADPEDPNGPHKYAGKGGFATSEQADDAMQAARAQLRAGVDLAAKVPTFSDYSTRWLDSRADLAAATLAGYRRIFAIHVNPSIGHLRLDGVTTTRLRKLYADLQMPDPSRQRAAGGLSKTSVHQVHVAVSAMLEAARDDRLIALNPARTKGVKAPSMKEVKRQQRERSGEMVTWSGSQLGAFLSWNRDTMRDEVHALWWVVAHTGVRRSEVLALRWGDIDLTAQRIQVRRALDTARPGEVKGTKSDRARVLDIDATTVRVLRQWKAERGALSLGFARADAYVFGTLDGSPRNPISTSQMFSRRVDKARQKLGSDALPAIGLHGLRHTHATILLENGENPKVVQERLGHSTITTTMDVYSHVTPTMQKAAVDRFSAAISGAT</sequence>
<dbReference type="InterPro" id="IPR002104">
    <property type="entry name" value="Integrase_catalytic"/>
</dbReference>
<keyword evidence="2" id="KW-0229">DNA integration</keyword>
<dbReference type="InterPro" id="IPR013762">
    <property type="entry name" value="Integrase-like_cat_sf"/>
</dbReference>
<dbReference type="EMBL" id="JAMTCJ010000004">
    <property type="protein sequence ID" value="MCP2178675.1"/>
    <property type="molecule type" value="Genomic_DNA"/>
</dbReference>
<protein>
    <submittedName>
        <fullName evidence="8">Site-specific recombinase XerD</fullName>
    </submittedName>
</protein>
<feature type="domain" description="Core-binding (CB)" evidence="7">
    <location>
        <begin position="78"/>
        <end position="168"/>
    </location>
</feature>
<accession>A0ABT1HL72</accession>
<evidence type="ECO:0000313" key="9">
    <source>
        <dbReference type="Proteomes" id="UP001206895"/>
    </source>
</evidence>
<name>A0ABT1HL72_9NOCA</name>
<dbReference type="Pfam" id="PF00589">
    <property type="entry name" value="Phage_integrase"/>
    <property type="match status" value="1"/>
</dbReference>
<dbReference type="CDD" id="cd01189">
    <property type="entry name" value="INT_ICEBs1_C_like"/>
    <property type="match status" value="1"/>
</dbReference>
<dbReference type="InterPro" id="IPR004107">
    <property type="entry name" value="Integrase_SAM-like_N"/>
</dbReference>
<dbReference type="PANTHER" id="PTHR30349">
    <property type="entry name" value="PHAGE INTEGRASE-RELATED"/>
    <property type="match status" value="1"/>
</dbReference>
<gene>
    <name evidence="8" type="ORF">LX13_004516</name>
</gene>